<comment type="pathway">
    <text evidence="2">Lipid metabolism; sphingolipid metabolism.</text>
</comment>
<feature type="transmembrane region" description="Helical" evidence="16">
    <location>
        <begin position="12"/>
        <end position="36"/>
    </location>
</feature>
<keyword evidence="9 16" id="KW-0812">Transmembrane</keyword>
<evidence type="ECO:0000256" key="4">
    <source>
        <dbReference type="ARBA" id="ARBA00006739"/>
    </source>
</evidence>
<protein>
    <recommendedName>
        <fullName evidence="5">ceramide glucosyltransferase</fullName>
        <ecNumber evidence="5">2.4.1.80</ecNumber>
    </recommendedName>
</protein>
<keyword evidence="18" id="KW-1185">Reference proteome</keyword>
<dbReference type="GO" id="GO:0008120">
    <property type="term" value="F:ceramide glucosyltransferase activity"/>
    <property type="evidence" value="ECO:0007669"/>
    <property type="project" value="UniProtKB-EC"/>
</dbReference>
<evidence type="ECO:0000256" key="1">
    <source>
        <dbReference type="ARBA" id="ARBA00004653"/>
    </source>
</evidence>
<dbReference type="Gene3D" id="3.90.550.10">
    <property type="entry name" value="Spore Coat Polysaccharide Biosynthesis Protein SpsA, Chain A"/>
    <property type="match status" value="1"/>
</dbReference>
<keyword evidence="11" id="KW-0333">Golgi apparatus</keyword>
<dbReference type="Proteomes" id="UP000735302">
    <property type="component" value="Unassembled WGS sequence"/>
</dbReference>
<reference evidence="17 18" key="1">
    <citation type="journal article" date="2021" name="Elife">
        <title>Chloroplast acquisition without the gene transfer in kleptoplastic sea slugs, Plakobranchus ocellatus.</title>
        <authorList>
            <person name="Maeda T."/>
            <person name="Takahashi S."/>
            <person name="Yoshida T."/>
            <person name="Shimamura S."/>
            <person name="Takaki Y."/>
            <person name="Nagai Y."/>
            <person name="Toyoda A."/>
            <person name="Suzuki Y."/>
            <person name="Arimoto A."/>
            <person name="Ishii H."/>
            <person name="Satoh N."/>
            <person name="Nishiyama T."/>
            <person name="Hasebe M."/>
            <person name="Maruyama T."/>
            <person name="Minagawa J."/>
            <person name="Obokata J."/>
            <person name="Shigenobu S."/>
        </authorList>
    </citation>
    <scope>NUCLEOTIDE SEQUENCE [LARGE SCALE GENOMIC DNA]</scope>
</reference>
<evidence type="ECO:0000256" key="8">
    <source>
        <dbReference type="ARBA" id="ARBA00022679"/>
    </source>
</evidence>
<keyword evidence="6" id="KW-0444">Lipid biosynthesis</keyword>
<gene>
    <name evidence="17" type="ORF">PoB_005414500</name>
</gene>
<comment type="caution">
    <text evidence="17">The sequence shown here is derived from an EMBL/GenBank/DDBJ whole genome shotgun (WGS) entry which is preliminary data.</text>
</comment>
<keyword evidence="10 16" id="KW-1133">Transmembrane helix</keyword>
<comment type="catalytic activity">
    <reaction evidence="15">
        <text>N-(9Z-octadecenoyl)-sphing-4-enine + UDP-alpha-D-xylose = beta-D-xylosyl-(1&lt;-&gt;1')-N-(9Z-octadecenoyl)-sphing-4-enine + UDP + H(+)</text>
        <dbReference type="Rhea" id="RHEA:70247"/>
        <dbReference type="ChEBI" id="CHEBI:15378"/>
        <dbReference type="ChEBI" id="CHEBI:57632"/>
        <dbReference type="ChEBI" id="CHEBI:58223"/>
        <dbReference type="ChEBI" id="CHEBI:77996"/>
        <dbReference type="ChEBI" id="CHEBI:189081"/>
    </reaction>
    <physiologicalReaction direction="left-to-right" evidence="15">
        <dbReference type="Rhea" id="RHEA:70248"/>
    </physiologicalReaction>
</comment>
<keyword evidence="7" id="KW-0328">Glycosyltransferase</keyword>
<dbReference type="InterPro" id="IPR025993">
    <property type="entry name" value="Ceramide_glucosylTrfase"/>
</dbReference>
<dbReference type="GO" id="GO:0006679">
    <property type="term" value="P:glucosylceramide biosynthetic process"/>
    <property type="evidence" value="ECO:0007669"/>
    <property type="project" value="TreeGrafter"/>
</dbReference>
<evidence type="ECO:0000313" key="18">
    <source>
        <dbReference type="Proteomes" id="UP000735302"/>
    </source>
</evidence>
<dbReference type="GO" id="GO:0000139">
    <property type="term" value="C:Golgi membrane"/>
    <property type="evidence" value="ECO:0007669"/>
    <property type="project" value="UniProtKB-SubCell"/>
</dbReference>
<evidence type="ECO:0000256" key="3">
    <source>
        <dbReference type="ARBA" id="ARBA00004991"/>
    </source>
</evidence>
<dbReference type="SUPFAM" id="SSF53448">
    <property type="entry name" value="Nucleotide-diphospho-sugar transferases"/>
    <property type="match status" value="1"/>
</dbReference>
<dbReference type="Pfam" id="PF13506">
    <property type="entry name" value="Glyco_transf_21"/>
    <property type="match status" value="1"/>
</dbReference>
<evidence type="ECO:0000256" key="15">
    <source>
        <dbReference type="ARBA" id="ARBA00048104"/>
    </source>
</evidence>
<evidence type="ECO:0000256" key="5">
    <source>
        <dbReference type="ARBA" id="ARBA00012699"/>
    </source>
</evidence>
<evidence type="ECO:0000313" key="17">
    <source>
        <dbReference type="EMBL" id="GFO27640.1"/>
    </source>
</evidence>
<evidence type="ECO:0000256" key="11">
    <source>
        <dbReference type="ARBA" id="ARBA00023034"/>
    </source>
</evidence>
<comment type="similarity">
    <text evidence="4">Belongs to the glycosyltransferase 2 family.</text>
</comment>
<evidence type="ECO:0000256" key="16">
    <source>
        <dbReference type="SAM" id="Phobius"/>
    </source>
</evidence>
<dbReference type="InterPro" id="IPR029044">
    <property type="entry name" value="Nucleotide-diphossugar_trans"/>
</dbReference>
<evidence type="ECO:0000256" key="2">
    <source>
        <dbReference type="ARBA" id="ARBA00004760"/>
    </source>
</evidence>
<keyword evidence="13 16" id="KW-0472">Membrane</keyword>
<keyword evidence="8" id="KW-0808">Transferase</keyword>
<evidence type="ECO:0000256" key="6">
    <source>
        <dbReference type="ARBA" id="ARBA00022516"/>
    </source>
</evidence>
<dbReference type="PANTHER" id="PTHR12726">
    <property type="entry name" value="CERAMIDE GLUCOSYLTRANSFERASE"/>
    <property type="match status" value="1"/>
</dbReference>
<accession>A0AAV4C4N6</accession>
<dbReference type="EC" id="2.4.1.80" evidence="5"/>
<comment type="catalytic activity">
    <reaction evidence="14">
        <text>UDP-alpha-D-xylose + an N-acylsphing-4-enine = a beta-D-xylosyl-(1&lt;-&gt;1')-N-acylsphing-4-enine + UDP + H(+)</text>
        <dbReference type="Rhea" id="RHEA:70243"/>
        <dbReference type="ChEBI" id="CHEBI:15378"/>
        <dbReference type="ChEBI" id="CHEBI:52639"/>
        <dbReference type="ChEBI" id="CHEBI:57632"/>
        <dbReference type="ChEBI" id="CHEBI:58223"/>
        <dbReference type="ChEBI" id="CHEBI:189068"/>
    </reaction>
    <physiologicalReaction direction="left-to-right" evidence="14">
        <dbReference type="Rhea" id="RHEA:70244"/>
    </physiologicalReaction>
</comment>
<dbReference type="PANTHER" id="PTHR12726:SF0">
    <property type="entry name" value="CERAMIDE GLUCOSYLTRANSFERASE"/>
    <property type="match status" value="1"/>
</dbReference>
<sequence>MSLDYTVIGATVLSSVVLLGWLFCWMMHAVSICFGLRHLYKSVATKQDDIGDEALPGVSIIKPLTGVDRNLKENLDTFFNQDYPEYELLFSVPNDNDPAILVVKSLIESYPKVDAKLFIGTRDVGSNGKINNMVRPYEAAKFNNIVISDTGIKTTPTTLREMVSCLKPDVGLVLQMPYCASRKGFGAVYQQVYFGTMQARNCLSANACNINCSTGMSCLLRREVLDKAGGLAPFGKYLAEDHFIAEAIRKQGHKVVLSSLPALQNSGNCNISDFHKRLVRWAKLRMTLLPTLIVLEPLGESVIQGAAASLAAGYLLDMSPLAFFIGHLLTWFLIDYFLIRIVQNGPLPFSKFEFLAAWLFREFTAPYILLQGHMTHHVVWRNRKYRVKWGGEVERIPEPGEEKLLQQQQKAREGDDVTLLADKRVVQALQTVAVTS</sequence>
<evidence type="ECO:0000256" key="12">
    <source>
        <dbReference type="ARBA" id="ARBA00023098"/>
    </source>
</evidence>
<evidence type="ECO:0000256" key="13">
    <source>
        <dbReference type="ARBA" id="ARBA00023136"/>
    </source>
</evidence>
<dbReference type="EMBL" id="BLXT01005934">
    <property type="protein sequence ID" value="GFO27640.1"/>
    <property type="molecule type" value="Genomic_DNA"/>
</dbReference>
<dbReference type="FunFam" id="3.90.550.10:FF:000041">
    <property type="entry name" value="UDP-glucose ceramide glucosyltransferase"/>
    <property type="match status" value="1"/>
</dbReference>
<evidence type="ECO:0000256" key="10">
    <source>
        <dbReference type="ARBA" id="ARBA00022989"/>
    </source>
</evidence>
<organism evidence="17 18">
    <name type="scientific">Plakobranchus ocellatus</name>
    <dbReference type="NCBI Taxonomy" id="259542"/>
    <lineage>
        <taxon>Eukaryota</taxon>
        <taxon>Metazoa</taxon>
        <taxon>Spiralia</taxon>
        <taxon>Lophotrochozoa</taxon>
        <taxon>Mollusca</taxon>
        <taxon>Gastropoda</taxon>
        <taxon>Heterobranchia</taxon>
        <taxon>Euthyneura</taxon>
        <taxon>Panpulmonata</taxon>
        <taxon>Sacoglossa</taxon>
        <taxon>Placobranchoidea</taxon>
        <taxon>Plakobranchidae</taxon>
        <taxon>Plakobranchus</taxon>
    </lineage>
</organism>
<comment type="subcellular location">
    <subcellularLocation>
        <location evidence="1">Golgi apparatus membrane</location>
        <topology evidence="1">Multi-pass membrane protein</topology>
    </subcellularLocation>
</comment>
<evidence type="ECO:0000256" key="7">
    <source>
        <dbReference type="ARBA" id="ARBA00022676"/>
    </source>
</evidence>
<proteinExistence type="inferred from homology"/>
<comment type="pathway">
    <text evidence="3">Sphingolipid metabolism.</text>
</comment>
<name>A0AAV4C4N6_9GAST</name>
<evidence type="ECO:0000256" key="9">
    <source>
        <dbReference type="ARBA" id="ARBA00022692"/>
    </source>
</evidence>
<dbReference type="AlphaFoldDB" id="A0AAV4C4N6"/>
<evidence type="ECO:0000256" key="14">
    <source>
        <dbReference type="ARBA" id="ARBA00047869"/>
    </source>
</evidence>
<keyword evidence="12" id="KW-0443">Lipid metabolism</keyword>
<dbReference type="CDD" id="cd02520">
    <property type="entry name" value="Glucosylceramide_synthase"/>
    <property type="match status" value="1"/>
</dbReference>